<feature type="non-terminal residue" evidence="2">
    <location>
        <position position="109"/>
    </location>
</feature>
<keyword evidence="3" id="KW-1185">Reference proteome</keyword>
<comment type="caution">
    <text evidence="2">The sequence shown here is derived from an EMBL/GenBank/DDBJ whole genome shotgun (WGS) entry which is preliminary data.</text>
</comment>
<accession>A0A812S6I6</accession>
<gene>
    <name evidence="2" type="ORF">SPIL2461_LOCUS11679</name>
</gene>
<evidence type="ECO:0000313" key="2">
    <source>
        <dbReference type="EMBL" id="CAE7465417.1"/>
    </source>
</evidence>
<protein>
    <submittedName>
        <fullName evidence="2">Uncharacterized protein</fullName>
    </submittedName>
</protein>
<sequence>MALRVHVALLSGRHAAVDAQAFTQIGSVKWQASAALGARVAALATACGLVLHEGDSLQEAHVKDGDTLFAVVGQTQVLMSRGAGAKLLGDGSVETWGRPDQGGDCQAVK</sequence>
<name>A0A812S6I6_SYMPI</name>
<evidence type="ECO:0000256" key="1">
    <source>
        <dbReference type="SAM" id="MobiDB-lite"/>
    </source>
</evidence>
<feature type="region of interest" description="Disordered" evidence="1">
    <location>
        <begin position="90"/>
        <end position="109"/>
    </location>
</feature>
<organism evidence="2 3">
    <name type="scientific">Symbiodinium pilosum</name>
    <name type="common">Dinoflagellate</name>
    <dbReference type="NCBI Taxonomy" id="2952"/>
    <lineage>
        <taxon>Eukaryota</taxon>
        <taxon>Sar</taxon>
        <taxon>Alveolata</taxon>
        <taxon>Dinophyceae</taxon>
        <taxon>Suessiales</taxon>
        <taxon>Symbiodiniaceae</taxon>
        <taxon>Symbiodinium</taxon>
    </lineage>
</organism>
<reference evidence="2" key="1">
    <citation type="submission" date="2021-02" db="EMBL/GenBank/DDBJ databases">
        <authorList>
            <person name="Dougan E. K."/>
            <person name="Rhodes N."/>
            <person name="Thang M."/>
            <person name="Chan C."/>
        </authorList>
    </citation>
    <scope>NUCLEOTIDE SEQUENCE</scope>
</reference>
<dbReference type="Proteomes" id="UP000649617">
    <property type="component" value="Unassembled WGS sequence"/>
</dbReference>
<dbReference type="EMBL" id="CAJNIZ010022969">
    <property type="protein sequence ID" value="CAE7465417.1"/>
    <property type="molecule type" value="Genomic_DNA"/>
</dbReference>
<dbReference type="AlphaFoldDB" id="A0A812S6I6"/>
<proteinExistence type="predicted"/>
<evidence type="ECO:0000313" key="3">
    <source>
        <dbReference type="Proteomes" id="UP000649617"/>
    </source>
</evidence>